<keyword evidence="6" id="KW-1185">Reference proteome</keyword>
<sequence length="757" mass="84605">MAAIFEKLPTSLPTADRPDSMASVASILTNDSVATDATETLPRKPSSEECHDEADEGDDSLVFAIRALRLLDNPQSAATEAIQAFDPKANLHPDLVRLLVAAAMKHPDVAQGLIELGQNIHGGQLGRSGALQQHGDVLYQQPTGVLDQISISSLLSSINESSARRAPSPNRDTASTPSLKRRLSVLSTKKTSETQQGPPKRKEKISVDTIRKICKANLKDTKESIDKLEQADYADEFLSADELKRQAEEYLGHETGKFALCLALTLRNEEQRWESVTHLMGTMADKLKILLSTKGRFSPSGDVGLPGQDGFGIRDCWVVLSEAEQERLAFDKQWVKQLREAAQVAPRHAAMVWEILDMCDKIQETVAPPRSSEEKAGVRDSIAARLEDSFEPPSTPKASIENKVIKRPSMTARSPEEITDRWCFFFDLLDEEAARRCFRELRLLRQLFNAANQAPTDRMANLKSKARKAFAEKQDDDLERWLDTKWAMSVMKGFMMTKAELYDVDGSADSLSKLEKLDDAFCKCFWGCLGSGDHKRLAQEDGKKWVTDIMKVFQHRRRPRQALPLPPREALRWPSCLTDRIVRPQADQGQLSEEQIESFKEAFLVFDKDGNGEITKEELGTIMRSLGLNPTDGELQDMVDEVDVDKNGTIDFKEFLALMSHKVQDVDPEQELREAFKVGFSRHGCASPDGNMANHTLQVFDRDGTGTISKDELRQVMKSIGESLTEAEIDEMLHFADSDGSGTIDCKCRIMFAQAWD</sequence>
<feature type="domain" description="EF-hand" evidence="4">
    <location>
        <begin position="594"/>
        <end position="629"/>
    </location>
</feature>
<dbReference type="Gene3D" id="1.10.238.10">
    <property type="entry name" value="EF-hand"/>
    <property type="match status" value="1"/>
</dbReference>
<keyword evidence="2" id="KW-0106">Calcium</keyword>
<reference evidence="5 6" key="1">
    <citation type="submission" date="2024-03" db="EMBL/GenBank/DDBJ databases">
        <title>A high-quality draft genome sequence of Diaporthe vaccinii, a causative agent of upright dieback and viscid rot disease in cranberry plants.</title>
        <authorList>
            <person name="Sarrasin M."/>
            <person name="Lang B.F."/>
            <person name="Burger G."/>
        </authorList>
    </citation>
    <scope>NUCLEOTIDE SEQUENCE [LARGE SCALE GENOMIC DNA]</scope>
    <source>
        <strain evidence="5 6">IS7</strain>
    </source>
</reference>
<dbReference type="SMART" id="SM00054">
    <property type="entry name" value="EFh"/>
    <property type="match status" value="4"/>
</dbReference>
<dbReference type="Pfam" id="PF13499">
    <property type="entry name" value="EF-hand_7"/>
    <property type="match status" value="2"/>
</dbReference>
<gene>
    <name evidence="5" type="ORF">FJTKL_09687</name>
</gene>
<feature type="domain" description="EF-hand" evidence="4">
    <location>
        <begin position="630"/>
        <end position="665"/>
    </location>
</feature>
<dbReference type="PANTHER" id="PTHR23050">
    <property type="entry name" value="CALCIUM BINDING PROTEIN"/>
    <property type="match status" value="1"/>
</dbReference>
<dbReference type="SUPFAM" id="SSF47473">
    <property type="entry name" value="EF-hand"/>
    <property type="match status" value="1"/>
</dbReference>
<feature type="domain" description="EF-hand" evidence="4">
    <location>
        <begin position="688"/>
        <end position="723"/>
    </location>
</feature>
<feature type="region of interest" description="Disordered" evidence="3">
    <location>
        <begin position="160"/>
        <end position="205"/>
    </location>
</feature>
<name>A0ABR4END0_9PEZI</name>
<dbReference type="InterPro" id="IPR011992">
    <property type="entry name" value="EF-hand-dom_pair"/>
</dbReference>
<dbReference type="PROSITE" id="PS50222">
    <property type="entry name" value="EF_HAND_2"/>
    <property type="match status" value="3"/>
</dbReference>
<dbReference type="InterPro" id="IPR002048">
    <property type="entry name" value="EF_hand_dom"/>
</dbReference>
<comment type="caution">
    <text evidence="5">The sequence shown here is derived from an EMBL/GenBank/DDBJ whole genome shotgun (WGS) entry which is preliminary data.</text>
</comment>
<organism evidence="5 6">
    <name type="scientific">Diaporthe vaccinii</name>
    <dbReference type="NCBI Taxonomy" id="105482"/>
    <lineage>
        <taxon>Eukaryota</taxon>
        <taxon>Fungi</taxon>
        <taxon>Dikarya</taxon>
        <taxon>Ascomycota</taxon>
        <taxon>Pezizomycotina</taxon>
        <taxon>Sordariomycetes</taxon>
        <taxon>Sordariomycetidae</taxon>
        <taxon>Diaporthales</taxon>
        <taxon>Diaporthaceae</taxon>
        <taxon>Diaporthe</taxon>
        <taxon>Diaporthe eres species complex</taxon>
    </lineage>
</organism>
<dbReference type="Proteomes" id="UP001600888">
    <property type="component" value="Unassembled WGS sequence"/>
</dbReference>
<keyword evidence="1" id="KW-0677">Repeat</keyword>
<evidence type="ECO:0000313" key="6">
    <source>
        <dbReference type="Proteomes" id="UP001600888"/>
    </source>
</evidence>
<accession>A0ABR4END0</accession>
<evidence type="ECO:0000259" key="4">
    <source>
        <dbReference type="PROSITE" id="PS50222"/>
    </source>
</evidence>
<evidence type="ECO:0000256" key="1">
    <source>
        <dbReference type="ARBA" id="ARBA00022737"/>
    </source>
</evidence>
<dbReference type="CDD" id="cd00051">
    <property type="entry name" value="EFh"/>
    <property type="match status" value="2"/>
</dbReference>
<evidence type="ECO:0000313" key="5">
    <source>
        <dbReference type="EMBL" id="KAL2283938.1"/>
    </source>
</evidence>
<evidence type="ECO:0000256" key="3">
    <source>
        <dbReference type="SAM" id="MobiDB-lite"/>
    </source>
</evidence>
<feature type="region of interest" description="Disordered" evidence="3">
    <location>
        <begin position="35"/>
        <end position="56"/>
    </location>
</feature>
<feature type="compositionally biased region" description="Polar residues" evidence="3">
    <location>
        <begin position="185"/>
        <end position="197"/>
    </location>
</feature>
<dbReference type="InterPro" id="IPR018247">
    <property type="entry name" value="EF_Hand_1_Ca_BS"/>
</dbReference>
<dbReference type="PROSITE" id="PS00018">
    <property type="entry name" value="EF_HAND_1"/>
    <property type="match status" value="3"/>
</dbReference>
<evidence type="ECO:0000256" key="2">
    <source>
        <dbReference type="ARBA" id="ARBA00022837"/>
    </source>
</evidence>
<dbReference type="InterPro" id="IPR050145">
    <property type="entry name" value="Centrin_CML-like"/>
</dbReference>
<dbReference type="EMBL" id="JBAWTH010000040">
    <property type="protein sequence ID" value="KAL2283938.1"/>
    <property type="molecule type" value="Genomic_DNA"/>
</dbReference>
<proteinExistence type="predicted"/>
<protein>
    <recommendedName>
        <fullName evidence="4">EF-hand domain-containing protein</fullName>
    </recommendedName>
</protein>